<dbReference type="RefSeq" id="WP_183967996.1">
    <property type="nucleotide sequence ID" value="NZ_BAABBZ010000058.1"/>
</dbReference>
<keyword evidence="2" id="KW-1185">Reference proteome</keyword>
<comment type="caution">
    <text evidence="1">The sequence shown here is derived from an EMBL/GenBank/DDBJ whole genome shotgun (WGS) entry which is preliminary data.</text>
</comment>
<organism evidence="1 2">
    <name type="scientific">Sagittula marina</name>
    <dbReference type="NCBI Taxonomy" id="943940"/>
    <lineage>
        <taxon>Bacteria</taxon>
        <taxon>Pseudomonadati</taxon>
        <taxon>Pseudomonadota</taxon>
        <taxon>Alphaproteobacteria</taxon>
        <taxon>Rhodobacterales</taxon>
        <taxon>Roseobacteraceae</taxon>
        <taxon>Sagittula</taxon>
    </lineage>
</organism>
<protein>
    <submittedName>
        <fullName evidence="1">Uncharacterized protein</fullName>
    </submittedName>
</protein>
<gene>
    <name evidence="1" type="ORF">GGQ68_003444</name>
</gene>
<dbReference type="AlphaFoldDB" id="A0A7W6DQ38"/>
<dbReference type="EMBL" id="JACIEJ010000009">
    <property type="protein sequence ID" value="MBB3987098.1"/>
    <property type="molecule type" value="Genomic_DNA"/>
</dbReference>
<evidence type="ECO:0000313" key="1">
    <source>
        <dbReference type="EMBL" id="MBB3987098.1"/>
    </source>
</evidence>
<reference evidence="1 2" key="1">
    <citation type="submission" date="2020-08" db="EMBL/GenBank/DDBJ databases">
        <title>Genomic Encyclopedia of Type Strains, Phase IV (KMG-IV): sequencing the most valuable type-strain genomes for metagenomic binning, comparative biology and taxonomic classification.</title>
        <authorList>
            <person name="Goeker M."/>
        </authorList>
    </citation>
    <scope>NUCLEOTIDE SEQUENCE [LARGE SCALE GENOMIC DNA]</scope>
    <source>
        <strain evidence="1 2">DSM 102235</strain>
    </source>
</reference>
<proteinExistence type="predicted"/>
<dbReference type="Proteomes" id="UP000541426">
    <property type="component" value="Unassembled WGS sequence"/>
</dbReference>
<name>A0A7W6DQ38_9RHOB</name>
<accession>A0A7W6DQ38</accession>
<evidence type="ECO:0000313" key="2">
    <source>
        <dbReference type="Proteomes" id="UP000541426"/>
    </source>
</evidence>
<sequence>MRSGEILGLIWRDGVALPSDGGHRNFEALFGQILPVRTAALLAGKACPHPLAMSDELELAPALPLGDVLVEELPLDLPYGTMVLFLPEWETDMSLLLGGAVGETFQLMINLACVPMERETDALYLLAHAAVRRVAGLAARGCPVDPGAFNLGLAGCLQRHWAGSSGAQIMDPTLFAREDFLWQPSLTHYLARLDPGFTAPDPRIISADLLGVSDQPLQLPEWTSRMEAVMRAVLGAPEREPAPVHSGLAARFNLQ</sequence>